<evidence type="ECO:0000256" key="7">
    <source>
        <dbReference type="ARBA" id="ARBA00023014"/>
    </source>
</evidence>
<evidence type="ECO:0000259" key="8">
    <source>
        <dbReference type="PROSITE" id="PS51332"/>
    </source>
</evidence>
<dbReference type="SMART" id="SM00729">
    <property type="entry name" value="Elp3"/>
    <property type="match status" value="1"/>
</dbReference>
<keyword evidence="4" id="KW-0949">S-adenosyl-L-methionine</keyword>
<dbReference type="PROSITE" id="PS51918">
    <property type="entry name" value="RADICAL_SAM"/>
    <property type="match status" value="1"/>
</dbReference>
<evidence type="ECO:0000256" key="6">
    <source>
        <dbReference type="ARBA" id="ARBA00023004"/>
    </source>
</evidence>
<dbReference type="Pfam" id="PF04055">
    <property type="entry name" value="Radical_SAM"/>
    <property type="match status" value="1"/>
</dbReference>
<name>A0ABU7Q431_9ACTN</name>
<dbReference type="InterPro" id="IPR034466">
    <property type="entry name" value="Methyltransferase_Class_B"/>
</dbReference>
<dbReference type="Gene3D" id="3.80.30.20">
    <property type="entry name" value="tm_1862 like domain"/>
    <property type="match status" value="1"/>
</dbReference>
<evidence type="ECO:0000259" key="9">
    <source>
        <dbReference type="PROSITE" id="PS51918"/>
    </source>
</evidence>
<dbReference type="InterPro" id="IPR051198">
    <property type="entry name" value="BchE-like"/>
</dbReference>
<dbReference type="PANTHER" id="PTHR43409:SF7">
    <property type="entry name" value="BLL1977 PROTEIN"/>
    <property type="match status" value="1"/>
</dbReference>
<dbReference type="Proteomes" id="UP001354709">
    <property type="component" value="Unassembled WGS sequence"/>
</dbReference>
<dbReference type="InterPro" id="IPR007197">
    <property type="entry name" value="rSAM"/>
</dbReference>
<keyword evidence="11" id="KW-1185">Reference proteome</keyword>
<dbReference type="PANTHER" id="PTHR43409">
    <property type="entry name" value="ANAEROBIC MAGNESIUM-PROTOPORPHYRIN IX MONOMETHYL ESTER CYCLASE-RELATED"/>
    <property type="match status" value="1"/>
</dbReference>
<dbReference type="SFLD" id="SFLDG01123">
    <property type="entry name" value="methyltransferase_(Class_B)"/>
    <property type="match status" value="1"/>
</dbReference>
<protein>
    <submittedName>
        <fullName evidence="10">Radical SAM protein</fullName>
    </submittedName>
</protein>
<keyword evidence="5" id="KW-0479">Metal-binding</keyword>
<feature type="domain" description="Radical SAM core" evidence="9">
    <location>
        <begin position="165"/>
        <end position="390"/>
    </location>
</feature>
<organism evidence="10 11">
    <name type="scientific">Streptomyces asiaticus subsp. ignotus</name>
    <dbReference type="NCBI Taxonomy" id="3098222"/>
    <lineage>
        <taxon>Bacteria</taxon>
        <taxon>Bacillati</taxon>
        <taxon>Actinomycetota</taxon>
        <taxon>Actinomycetes</taxon>
        <taxon>Kitasatosporales</taxon>
        <taxon>Streptomycetaceae</taxon>
        <taxon>Streptomyces</taxon>
        <taxon>Streptomyces violaceusniger group</taxon>
    </lineage>
</organism>
<feature type="domain" description="B12-binding" evidence="8">
    <location>
        <begin position="2"/>
        <end position="140"/>
    </location>
</feature>
<dbReference type="CDD" id="cd01335">
    <property type="entry name" value="Radical_SAM"/>
    <property type="match status" value="1"/>
</dbReference>
<dbReference type="InterPro" id="IPR006158">
    <property type="entry name" value="Cobalamin-bd"/>
</dbReference>
<evidence type="ECO:0000313" key="11">
    <source>
        <dbReference type="Proteomes" id="UP001354709"/>
    </source>
</evidence>
<evidence type="ECO:0000256" key="1">
    <source>
        <dbReference type="ARBA" id="ARBA00001966"/>
    </source>
</evidence>
<keyword evidence="2" id="KW-0489">Methyltransferase</keyword>
<reference evidence="10 11" key="1">
    <citation type="submission" date="2023-11" db="EMBL/GenBank/DDBJ databases">
        <title>30 novel species of actinomycetes from the DSMZ collection.</title>
        <authorList>
            <person name="Nouioui I."/>
        </authorList>
    </citation>
    <scope>NUCLEOTIDE SEQUENCE [LARGE SCALE GENOMIC DNA]</scope>
    <source>
        <strain evidence="10 11">DSM 41524</strain>
    </source>
</reference>
<evidence type="ECO:0000256" key="4">
    <source>
        <dbReference type="ARBA" id="ARBA00022691"/>
    </source>
</evidence>
<dbReference type="InterPro" id="IPR006638">
    <property type="entry name" value="Elp3/MiaA/NifB-like_rSAM"/>
</dbReference>
<dbReference type="SFLD" id="SFLDG01082">
    <property type="entry name" value="B12-binding_domain_containing"/>
    <property type="match status" value="1"/>
</dbReference>
<dbReference type="SUPFAM" id="SSF102114">
    <property type="entry name" value="Radical SAM enzymes"/>
    <property type="match status" value="1"/>
</dbReference>
<dbReference type="Gene3D" id="3.40.50.280">
    <property type="entry name" value="Cobalamin-binding domain"/>
    <property type="match status" value="1"/>
</dbReference>
<sequence>MRVLMVEPTVYQEGALDKRPTRPTQLVSLTLPYLAALASDDVEIQIAYEMNEDLDDAYDLASYDVIALTVQTIHLKRGLELLRAWRGLGPTLVVGGPATVEDDERLVPVLGRFADAVAVGDGEETWPRILDDVRSGSLKSVYRPERPTPMANAPLPRFELVNFDHIDAPHVLPSITARGCPRRCTFCSEFLYSKWLLRPVDDVIDELLQYRDRFGIPRVCFRDDDFLVHPKRSRELLSRLAGEGIEWACQTDFNLARHPDLLEVALESGMRVASFGMESVREDNRKWTEKTFFTIPEAEDLLVRLHEAGVETQVNVIFGFDYDDPDVFEETFALLERTHVSRFFPSILYPIPGTPLYEQLRAEDRLLNDHAPGIDDPLLVWFKPKHLTPDQLVEGYLDLEQQFAQLPTDDKNYWLGRDIVVI</sequence>
<proteinExistence type="predicted"/>
<dbReference type="InterPro" id="IPR058240">
    <property type="entry name" value="rSAM_sf"/>
</dbReference>
<gene>
    <name evidence="10" type="ORF">V2J94_30180</name>
</gene>
<evidence type="ECO:0000256" key="2">
    <source>
        <dbReference type="ARBA" id="ARBA00022603"/>
    </source>
</evidence>
<keyword evidence="7" id="KW-0411">Iron-sulfur</keyword>
<dbReference type="EMBL" id="JAZBJO010000023">
    <property type="protein sequence ID" value="MEE4596113.1"/>
    <property type="molecule type" value="Genomic_DNA"/>
</dbReference>
<dbReference type="SFLD" id="SFLDS00029">
    <property type="entry name" value="Radical_SAM"/>
    <property type="match status" value="1"/>
</dbReference>
<evidence type="ECO:0000256" key="5">
    <source>
        <dbReference type="ARBA" id="ARBA00022723"/>
    </source>
</evidence>
<evidence type="ECO:0000256" key="3">
    <source>
        <dbReference type="ARBA" id="ARBA00022679"/>
    </source>
</evidence>
<comment type="cofactor">
    <cofactor evidence="1">
        <name>[4Fe-4S] cluster</name>
        <dbReference type="ChEBI" id="CHEBI:49883"/>
    </cofactor>
</comment>
<keyword evidence="3" id="KW-0808">Transferase</keyword>
<accession>A0ABU7Q431</accession>
<comment type="caution">
    <text evidence="10">The sequence shown here is derived from an EMBL/GenBank/DDBJ whole genome shotgun (WGS) entry which is preliminary data.</text>
</comment>
<keyword evidence="6" id="KW-0408">Iron</keyword>
<dbReference type="RefSeq" id="WP_330812632.1">
    <property type="nucleotide sequence ID" value="NZ_JAZBJO010000023.1"/>
</dbReference>
<evidence type="ECO:0000313" key="10">
    <source>
        <dbReference type="EMBL" id="MEE4596113.1"/>
    </source>
</evidence>
<dbReference type="PROSITE" id="PS51332">
    <property type="entry name" value="B12_BINDING"/>
    <property type="match status" value="1"/>
</dbReference>
<dbReference type="InterPro" id="IPR023404">
    <property type="entry name" value="rSAM_horseshoe"/>
</dbReference>